<dbReference type="PANTHER" id="PTHR24412">
    <property type="entry name" value="KELCH PROTEIN"/>
    <property type="match status" value="1"/>
</dbReference>
<protein>
    <submittedName>
        <fullName evidence="5">KLHL8-like protein</fullName>
    </submittedName>
</protein>
<proteinExistence type="predicted"/>
<dbReference type="CDD" id="cd18238">
    <property type="entry name" value="BTB_POZ_KLHL8"/>
    <property type="match status" value="1"/>
</dbReference>
<feature type="region of interest" description="Disordered" evidence="3">
    <location>
        <begin position="31"/>
        <end position="50"/>
    </location>
</feature>
<reference evidence="5" key="1">
    <citation type="submission" date="2022-11" db="EMBL/GenBank/DDBJ databases">
        <title>Centuries of genome instability and evolution in soft-shell clam transmissible cancer (bioRxiv).</title>
        <authorList>
            <person name="Hart S.F.M."/>
            <person name="Yonemitsu M.A."/>
            <person name="Giersch R.M."/>
            <person name="Beal B.F."/>
            <person name="Arriagada G."/>
            <person name="Davis B.W."/>
            <person name="Ostrander E.A."/>
            <person name="Goff S.P."/>
            <person name="Metzger M.J."/>
        </authorList>
    </citation>
    <scope>NUCLEOTIDE SEQUENCE</scope>
    <source>
        <strain evidence="5">MELC-2E11</strain>
        <tissue evidence="5">Siphon/mantle</tissue>
    </source>
</reference>
<dbReference type="Gene3D" id="2.120.10.80">
    <property type="entry name" value="Kelch-type beta propeller"/>
    <property type="match status" value="2"/>
</dbReference>
<evidence type="ECO:0000256" key="2">
    <source>
        <dbReference type="ARBA" id="ARBA00022737"/>
    </source>
</evidence>
<dbReference type="Pfam" id="PF00651">
    <property type="entry name" value="BTB"/>
    <property type="match status" value="1"/>
</dbReference>
<gene>
    <name evidence="5" type="ORF">MAR_023890</name>
</gene>
<dbReference type="Gene3D" id="1.25.40.420">
    <property type="match status" value="1"/>
</dbReference>
<keyword evidence="1" id="KW-0880">Kelch repeat</keyword>
<evidence type="ECO:0000256" key="1">
    <source>
        <dbReference type="ARBA" id="ARBA00022441"/>
    </source>
</evidence>
<evidence type="ECO:0000313" key="5">
    <source>
        <dbReference type="EMBL" id="WAQ99517.1"/>
    </source>
</evidence>
<dbReference type="InterPro" id="IPR015915">
    <property type="entry name" value="Kelch-typ_b-propeller"/>
</dbReference>
<dbReference type="Pfam" id="PF01344">
    <property type="entry name" value="Kelch_1"/>
    <property type="match status" value="5"/>
</dbReference>
<evidence type="ECO:0000256" key="3">
    <source>
        <dbReference type="SAM" id="MobiDB-lite"/>
    </source>
</evidence>
<dbReference type="InterPro" id="IPR006652">
    <property type="entry name" value="Kelch_1"/>
</dbReference>
<sequence length="616" mass="67128">MSDTPPLPERVDSLNREEPCIIVPSRSLSESDFQPRYEAGEPSSSITSSTASTVEFETPDFFRDAYKLLNGFLEKEELCDVEIQCGTRSFKCHRNILSTVSGYFRAMFLGKMAESKQDVVKIQDIDENVMEDMIKYAYSGKVMISVENVQSILYVASILQVENVAQVCSDFMKEHLSAENCGQVHTFAMQHNREQLIKYTRDFITDNFLEVSKTPEYLSMSADVIDSIVGSNKLNVSNEAEVFDTVMLWINHDKEDRKQHLAKLMSKIKVPLLSTSYLTEKVASNELVRTDLGCRDLLDEARSYHMYQASLLQDLTLNDRMRPRKSYAGVLFCVGGRGASDQLYAVGGHNGSKHLGSGEVFDPYTAKWRKIASMVTQRTGVRGLGLASLGGAIYAVGGLDDKTCFDTVERYDPASNTWTQVANMILPRGGVGVAALRGQLYAIGGNDGSSSLDKCESYDPFISKWMSIASMTNKRAGAGVGVLDGYIYAVGGFDDNASLDTCERYDPRSARWTTLGRLSCPRGGVGVAAMGGKLYAVGGHDGSNYLNTVEAFDPLTNSWSQEAPIEISRAGAGVAVLPGPVSLIPDQLENAGFPSCGGAAFIPASDGVASTTDIVP</sequence>
<dbReference type="SUPFAM" id="SSF50965">
    <property type="entry name" value="Galactose oxidase, central domain"/>
    <property type="match status" value="1"/>
</dbReference>
<dbReference type="SMART" id="SM00875">
    <property type="entry name" value="BACK"/>
    <property type="match status" value="1"/>
</dbReference>
<dbReference type="SMART" id="SM00612">
    <property type="entry name" value="Kelch"/>
    <property type="match status" value="5"/>
</dbReference>
<dbReference type="SUPFAM" id="SSF54695">
    <property type="entry name" value="POZ domain"/>
    <property type="match status" value="1"/>
</dbReference>
<dbReference type="SMART" id="SM00225">
    <property type="entry name" value="BTB"/>
    <property type="match status" value="1"/>
</dbReference>
<evidence type="ECO:0000313" key="6">
    <source>
        <dbReference type="Proteomes" id="UP001164746"/>
    </source>
</evidence>
<dbReference type="InterPro" id="IPR011705">
    <property type="entry name" value="BACK"/>
</dbReference>
<accession>A0ABY7DP96</accession>
<dbReference type="Gene3D" id="3.30.710.10">
    <property type="entry name" value="Potassium Channel Kv1.1, Chain A"/>
    <property type="match status" value="1"/>
</dbReference>
<dbReference type="InterPro" id="IPR000210">
    <property type="entry name" value="BTB/POZ_dom"/>
</dbReference>
<dbReference type="PIRSF" id="PIRSF037037">
    <property type="entry name" value="Kelch-like_protein_gigaxonin"/>
    <property type="match status" value="1"/>
</dbReference>
<organism evidence="5 6">
    <name type="scientific">Mya arenaria</name>
    <name type="common">Soft-shell clam</name>
    <dbReference type="NCBI Taxonomy" id="6604"/>
    <lineage>
        <taxon>Eukaryota</taxon>
        <taxon>Metazoa</taxon>
        <taxon>Spiralia</taxon>
        <taxon>Lophotrochozoa</taxon>
        <taxon>Mollusca</taxon>
        <taxon>Bivalvia</taxon>
        <taxon>Autobranchia</taxon>
        <taxon>Heteroconchia</taxon>
        <taxon>Euheterodonta</taxon>
        <taxon>Imparidentia</taxon>
        <taxon>Neoheterodontei</taxon>
        <taxon>Myida</taxon>
        <taxon>Myoidea</taxon>
        <taxon>Myidae</taxon>
        <taxon>Mya</taxon>
    </lineage>
</organism>
<dbReference type="Pfam" id="PF07707">
    <property type="entry name" value="BACK"/>
    <property type="match status" value="1"/>
</dbReference>
<dbReference type="EMBL" id="CP111014">
    <property type="protein sequence ID" value="WAQ99517.1"/>
    <property type="molecule type" value="Genomic_DNA"/>
</dbReference>
<dbReference type="InterPro" id="IPR011333">
    <property type="entry name" value="SKP1/BTB/POZ_sf"/>
</dbReference>
<dbReference type="Proteomes" id="UP001164746">
    <property type="component" value="Chromosome 3"/>
</dbReference>
<evidence type="ECO:0000259" key="4">
    <source>
        <dbReference type="PROSITE" id="PS50097"/>
    </source>
</evidence>
<dbReference type="InterPro" id="IPR017096">
    <property type="entry name" value="BTB-kelch_protein"/>
</dbReference>
<dbReference type="PANTHER" id="PTHR24412:SF480">
    <property type="entry name" value="KELCH-LIKE PROTEIN 8"/>
    <property type="match status" value="1"/>
</dbReference>
<keyword evidence="6" id="KW-1185">Reference proteome</keyword>
<feature type="domain" description="BTB" evidence="4">
    <location>
        <begin position="79"/>
        <end position="146"/>
    </location>
</feature>
<dbReference type="InterPro" id="IPR011043">
    <property type="entry name" value="Gal_Oxase/kelch_b-propeller"/>
</dbReference>
<name>A0ABY7DP96_MYAAR</name>
<dbReference type="PROSITE" id="PS50097">
    <property type="entry name" value="BTB"/>
    <property type="match status" value="1"/>
</dbReference>
<keyword evidence="2" id="KW-0677">Repeat</keyword>